<evidence type="ECO:0000256" key="11">
    <source>
        <dbReference type="ARBA" id="ARBA00048366"/>
    </source>
</evidence>
<keyword evidence="5" id="KW-0808">Transferase</keyword>
<keyword evidence="6" id="KW-0819">tRNA processing</keyword>
<dbReference type="PANTHER" id="PTHR17490">
    <property type="entry name" value="SUA5"/>
    <property type="match status" value="1"/>
</dbReference>
<gene>
    <name evidence="13" type="ORF">A2561_05215</name>
</gene>
<dbReference type="InterPro" id="IPR017945">
    <property type="entry name" value="DHBP_synth_RibB-like_a/b_dom"/>
</dbReference>
<comment type="similarity">
    <text evidence="2">Belongs to the SUA5 family.</text>
</comment>
<dbReference type="Pfam" id="PF01300">
    <property type="entry name" value="Sua5_yciO_yrdC"/>
    <property type="match status" value="1"/>
</dbReference>
<proteinExistence type="inferred from homology"/>
<dbReference type="Proteomes" id="UP000178935">
    <property type="component" value="Unassembled WGS sequence"/>
</dbReference>
<dbReference type="Gene3D" id="3.90.870.10">
    <property type="entry name" value="DHBP synthase"/>
    <property type="match status" value="1"/>
</dbReference>
<accession>A0A1G2JM28</accession>
<evidence type="ECO:0000259" key="12">
    <source>
        <dbReference type="PROSITE" id="PS51163"/>
    </source>
</evidence>
<evidence type="ECO:0000256" key="8">
    <source>
        <dbReference type="ARBA" id="ARBA00022741"/>
    </source>
</evidence>
<evidence type="ECO:0000256" key="1">
    <source>
        <dbReference type="ARBA" id="ARBA00004496"/>
    </source>
</evidence>
<comment type="caution">
    <text evidence="13">The sequence shown here is derived from an EMBL/GenBank/DDBJ whole genome shotgun (WGS) entry which is preliminary data.</text>
</comment>
<evidence type="ECO:0000256" key="2">
    <source>
        <dbReference type="ARBA" id="ARBA00007663"/>
    </source>
</evidence>
<dbReference type="GO" id="GO:0005524">
    <property type="term" value="F:ATP binding"/>
    <property type="evidence" value="ECO:0007669"/>
    <property type="project" value="UniProtKB-KW"/>
</dbReference>
<dbReference type="PROSITE" id="PS51163">
    <property type="entry name" value="YRDC"/>
    <property type="match status" value="1"/>
</dbReference>
<dbReference type="GO" id="GO:0005737">
    <property type="term" value="C:cytoplasm"/>
    <property type="evidence" value="ECO:0007669"/>
    <property type="project" value="UniProtKB-SubCell"/>
</dbReference>
<dbReference type="GO" id="GO:0061710">
    <property type="term" value="F:L-threonylcarbamoyladenylate synthase"/>
    <property type="evidence" value="ECO:0007669"/>
    <property type="project" value="UniProtKB-EC"/>
</dbReference>
<evidence type="ECO:0000256" key="9">
    <source>
        <dbReference type="ARBA" id="ARBA00022840"/>
    </source>
</evidence>
<feature type="domain" description="YrdC-like" evidence="12">
    <location>
        <begin position="8"/>
        <end position="205"/>
    </location>
</feature>
<keyword evidence="4" id="KW-0963">Cytoplasm</keyword>
<evidence type="ECO:0000256" key="3">
    <source>
        <dbReference type="ARBA" id="ARBA00012584"/>
    </source>
</evidence>
<organism evidence="13 14">
    <name type="scientific">Candidatus Staskawiczbacteria bacterium RIFOXYD1_FULL_32_13</name>
    <dbReference type="NCBI Taxonomy" id="1802234"/>
    <lineage>
        <taxon>Bacteria</taxon>
        <taxon>Candidatus Staskawicziibacteriota</taxon>
    </lineage>
</organism>
<name>A0A1G2JM28_9BACT</name>
<dbReference type="InterPro" id="IPR050156">
    <property type="entry name" value="TC-AMP_synthase_SUA5"/>
</dbReference>
<sequence length="205" mass="22981">MQIIKPTKQNISIVVDVLNRSGIVICPTDTVYGFLALAENKKAVDKIFKIKKRLKSKTLPVFINSIKMAKELAEILVEQERILKDKWPGKYTFILKLRVPSLRGAKATKQSQRLSKLCIGGDGVVALRIPKYKFLNDLLKIIGKPLVQTSVNISGKPPINKISEIIEVFGKSKNIDIIIDAGILKNPKQSRIIDLTGKKKKIIRK</sequence>
<dbReference type="AlphaFoldDB" id="A0A1G2JM28"/>
<comment type="subcellular location">
    <subcellularLocation>
        <location evidence="1">Cytoplasm</location>
    </subcellularLocation>
</comment>
<dbReference type="EMBL" id="MHPU01000029">
    <property type="protein sequence ID" value="OGZ88174.1"/>
    <property type="molecule type" value="Genomic_DNA"/>
</dbReference>
<keyword evidence="8" id="KW-0547">Nucleotide-binding</keyword>
<keyword evidence="9" id="KW-0067">ATP-binding</keyword>
<keyword evidence="7" id="KW-0548">Nucleotidyltransferase</keyword>
<dbReference type="GO" id="GO:0003725">
    <property type="term" value="F:double-stranded RNA binding"/>
    <property type="evidence" value="ECO:0007669"/>
    <property type="project" value="InterPro"/>
</dbReference>
<evidence type="ECO:0000313" key="13">
    <source>
        <dbReference type="EMBL" id="OGZ88174.1"/>
    </source>
</evidence>
<dbReference type="GO" id="GO:0006450">
    <property type="term" value="P:regulation of translational fidelity"/>
    <property type="evidence" value="ECO:0007669"/>
    <property type="project" value="TreeGrafter"/>
</dbReference>
<dbReference type="InterPro" id="IPR006070">
    <property type="entry name" value="Sua5-like_dom"/>
</dbReference>
<reference evidence="13 14" key="1">
    <citation type="journal article" date="2016" name="Nat. Commun.">
        <title>Thousands of microbial genomes shed light on interconnected biogeochemical processes in an aquifer system.</title>
        <authorList>
            <person name="Anantharaman K."/>
            <person name="Brown C.T."/>
            <person name="Hug L.A."/>
            <person name="Sharon I."/>
            <person name="Castelle C.J."/>
            <person name="Probst A.J."/>
            <person name="Thomas B.C."/>
            <person name="Singh A."/>
            <person name="Wilkins M.J."/>
            <person name="Karaoz U."/>
            <person name="Brodie E.L."/>
            <person name="Williams K.H."/>
            <person name="Hubbard S.S."/>
            <person name="Banfield J.F."/>
        </authorList>
    </citation>
    <scope>NUCLEOTIDE SEQUENCE [LARGE SCALE GENOMIC DNA]</scope>
</reference>
<comment type="catalytic activity">
    <reaction evidence="11">
        <text>L-threonine + hydrogencarbonate + ATP = L-threonylcarbamoyladenylate + diphosphate + H2O</text>
        <dbReference type="Rhea" id="RHEA:36407"/>
        <dbReference type="ChEBI" id="CHEBI:15377"/>
        <dbReference type="ChEBI" id="CHEBI:17544"/>
        <dbReference type="ChEBI" id="CHEBI:30616"/>
        <dbReference type="ChEBI" id="CHEBI:33019"/>
        <dbReference type="ChEBI" id="CHEBI:57926"/>
        <dbReference type="ChEBI" id="CHEBI:73682"/>
        <dbReference type="EC" id="2.7.7.87"/>
    </reaction>
</comment>
<protein>
    <recommendedName>
        <fullName evidence="10">L-threonylcarbamoyladenylate synthase</fullName>
        <ecNumber evidence="3">2.7.7.87</ecNumber>
    </recommendedName>
    <alternativeName>
        <fullName evidence="10">L-threonylcarbamoyladenylate synthase</fullName>
    </alternativeName>
</protein>
<evidence type="ECO:0000256" key="10">
    <source>
        <dbReference type="ARBA" id="ARBA00029774"/>
    </source>
</evidence>
<evidence type="ECO:0000256" key="5">
    <source>
        <dbReference type="ARBA" id="ARBA00022679"/>
    </source>
</evidence>
<dbReference type="GO" id="GO:0008033">
    <property type="term" value="P:tRNA processing"/>
    <property type="evidence" value="ECO:0007669"/>
    <property type="project" value="UniProtKB-KW"/>
</dbReference>
<dbReference type="GO" id="GO:0000049">
    <property type="term" value="F:tRNA binding"/>
    <property type="evidence" value="ECO:0007669"/>
    <property type="project" value="TreeGrafter"/>
</dbReference>
<dbReference type="SUPFAM" id="SSF55821">
    <property type="entry name" value="YrdC/RibB"/>
    <property type="match status" value="1"/>
</dbReference>
<evidence type="ECO:0000313" key="14">
    <source>
        <dbReference type="Proteomes" id="UP000178935"/>
    </source>
</evidence>
<evidence type="ECO:0000256" key="6">
    <source>
        <dbReference type="ARBA" id="ARBA00022694"/>
    </source>
</evidence>
<dbReference type="NCBIfam" id="TIGR00057">
    <property type="entry name" value="L-threonylcarbamoyladenylate synthase"/>
    <property type="match status" value="1"/>
</dbReference>
<dbReference type="EC" id="2.7.7.87" evidence="3"/>
<evidence type="ECO:0000256" key="7">
    <source>
        <dbReference type="ARBA" id="ARBA00022695"/>
    </source>
</evidence>
<dbReference type="PANTHER" id="PTHR17490:SF16">
    <property type="entry name" value="THREONYLCARBAMOYL-AMP SYNTHASE"/>
    <property type="match status" value="1"/>
</dbReference>
<evidence type="ECO:0000256" key="4">
    <source>
        <dbReference type="ARBA" id="ARBA00022490"/>
    </source>
</evidence>